<evidence type="ECO:0000313" key="2">
    <source>
        <dbReference type="EMBL" id="KAG8184792.1"/>
    </source>
</evidence>
<feature type="region of interest" description="Disordered" evidence="1">
    <location>
        <begin position="43"/>
        <end position="72"/>
    </location>
</feature>
<comment type="caution">
    <text evidence="2">The sequence shown here is derived from an EMBL/GenBank/DDBJ whole genome shotgun (WGS) entry which is preliminary data.</text>
</comment>
<dbReference type="Proteomes" id="UP000827092">
    <property type="component" value="Unassembled WGS sequence"/>
</dbReference>
<dbReference type="EMBL" id="JAFNEN010000361">
    <property type="protein sequence ID" value="KAG8184792.1"/>
    <property type="molecule type" value="Genomic_DNA"/>
</dbReference>
<feature type="compositionally biased region" description="Polar residues" evidence="1">
    <location>
        <begin position="52"/>
        <end position="72"/>
    </location>
</feature>
<evidence type="ECO:0000313" key="3">
    <source>
        <dbReference type="Proteomes" id="UP000827092"/>
    </source>
</evidence>
<sequence length="72" mass="8003">MVDDMVELSLTPVESSSFTTPIRRVEKRNLRLGKVVKSDLLPSSDDHAAFGDSQNLKSDSKSSRATYCSNRK</sequence>
<dbReference type="AlphaFoldDB" id="A0AAV6UK58"/>
<organism evidence="2 3">
    <name type="scientific">Oedothorax gibbosus</name>
    <dbReference type="NCBI Taxonomy" id="931172"/>
    <lineage>
        <taxon>Eukaryota</taxon>
        <taxon>Metazoa</taxon>
        <taxon>Ecdysozoa</taxon>
        <taxon>Arthropoda</taxon>
        <taxon>Chelicerata</taxon>
        <taxon>Arachnida</taxon>
        <taxon>Araneae</taxon>
        <taxon>Araneomorphae</taxon>
        <taxon>Entelegynae</taxon>
        <taxon>Araneoidea</taxon>
        <taxon>Linyphiidae</taxon>
        <taxon>Erigoninae</taxon>
        <taxon>Oedothorax</taxon>
    </lineage>
</organism>
<protein>
    <submittedName>
        <fullName evidence="2">Uncharacterized protein</fullName>
    </submittedName>
</protein>
<keyword evidence="3" id="KW-1185">Reference proteome</keyword>
<name>A0AAV6UK58_9ARAC</name>
<gene>
    <name evidence="2" type="ORF">JTE90_015474</name>
</gene>
<proteinExistence type="predicted"/>
<accession>A0AAV6UK58</accession>
<evidence type="ECO:0000256" key="1">
    <source>
        <dbReference type="SAM" id="MobiDB-lite"/>
    </source>
</evidence>
<reference evidence="2 3" key="1">
    <citation type="journal article" date="2022" name="Nat. Ecol. Evol.">
        <title>A masculinizing supergene underlies an exaggerated male reproductive morph in a spider.</title>
        <authorList>
            <person name="Hendrickx F."/>
            <person name="De Corte Z."/>
            <person name="Sonet G."/>
            <person name="Van Belleghem S.M."/>
            <person name="Kostlbacher S."/>
            <person name="Vangestel C."/>
        </authorList>
    </citation>
    <scope>NUCLEOTIDE SEQUENCE [LARGE SCALE GENOMIC DNA]</scope>
    <source>
        <strain evidence="2">W744_W776</strain>
    </source>
</reference>